<accession>A0AC34QIH3</accession>
<evidence type="ECO:0000313" key="2">
    <source>
        <dbReference type="WBParaSite" id="JU765_v2.g16711.t2"/>
    </source>
</evidence>
<proteinExistence type="predicted"/>
<dbReference type="Proteomes" id="UP000887576">
    <property type="component" value="Unplaced"/>
</dbReference>
<name>A0AC34QIH3_9BILA</name>
<reference evidence="2" key="1">
    <citation type="submission" date="2022-11" db="UniProtKB">
        <authorList>
            <consortium name="WormBaseParasite"/>
        </authorList>
    </citation>
    <scope>IDENTIFICATION</scope>
</reference>
<evidence type="ECO:0000313" key="1">
    <source>
        <dbReference type="Proteomes" id="UP000887576"/>
    </source>
</evidence>
<sequence>MFEMNARNIAMIAMGRPFETDEEQKFAIRKKFTWTVRLLNSTLIYYGTKKSGRLNAVTYYLRMALAYFLTGFALFSSVVLFFRLIDNWGAETNIVQIVMLSWALQCFLIMVDRQLGCRNKYRANCHVVLGIAVFFNHEFFTLLAK</sequence>
<protein>
    <submittedName>
        <fullName evidence="2">Gustatory receptor</fullName>
    </submittedName>
</protein>
<organism evidence="1 2">
    <name type="scientific">Panagrolaimus sp. JU765</name>
    <dbReference type="NCBI Taxonomy" id="591449"/>
    <lineage>
        <taxon>Eukaryota</taxon>
        <taxon>Metazoa</taxon>
        <taxon>Ecdysozoa</taxon>
        <taxon>Nematoda</taxon>
        <taxon>Chromadorea</taxon>
        <taxon>Rhabditida</taxon>
        <taxon>Tylenchina</taxon>
        <taxon>Panagrolaimomorpha</taxon>
        <taxon>Panagrolaimoidea</taxon>
        <taxon>Panagrolaimidae</taxon>
        <taxon>Panagrolaimus</taxon>
    </lineage>
</organism>
<dbReference type="WBParaSite" id="JU765_v2.g16711.t2">
    <property type="protein sequence ID" value="JU765_v2.g16711.t2"/>
    <property type="gene ID" value="JU765_v2.g16711"/>
</dbReference>